<evidence type="ECO:0000259" key="9">
    <source>
        <dbReference type="Pfam" id="PF14683"/>
    </source>
</evidence>
<dbReference type="SUPFAM" id="SSF49452">
    <property type="entry name" value="Starch-binding domain-like"/>
    <property type="match status" value="1"/>
</dbReference>
<comment type="subcellular location">
    <subcellularLocation>
        <location evidence="2">Secreted</location>
    </subcellularLocation>
</comment>
<dbReference type="CDD" id="cd10316">
    <property type="entry name" value="RGL4_M"/>
    <property type="match status" value="1"/>
</dbReference>
<dbReference type="PANTHER" id="PTHR32018:SF50">
    <property type="entry name" value="RHAMNOGALACTURONAN ENDOLYASE"/>
    <property type="match status" value="1"/>
</dbReference>
<comment type="catalytic activity">
    <reaction evidence="1">
        <text>Endotype eliminative cleavage of L-alpha-rhamnopyranosyl-(1-&gt;4)-alpha-D-galactopyranosyluronic acid bonds of rhamnogalacturonan I domains in ramified hairy regions of pectin leaving L-rhamnopyranose at the reducing end and 4-deoxy-4,5-unsaturated D-galactopyranosyluronic acid at the non-reducing end.</text>
        <dbReference type="EC" id="4.2.2.23"/>
    </reaction>
</comment>
<comment type="caution">
    <text evidence="11">The sequence shown here is derived from an EMBL/GenBank/DDBJ whole genome shotgun (WGS) entry which is preliminary data.</text>
</comment>
<dbReference type="GO" id="GO:0005975">
    <property type="term" value="P:carbohydrate metabolic process"/>
    <property type="evidence" value="ECO:0007669"/>
    <property type="project" value="InterPro"/>
</dbReference>
<protein>
    <recommendedName>
        <fullName evidence="4">rhamnogalacturonan endolyase</fullName>
        <ecNumber evidence="4">4.2.2.23</ecNumber>
    </recommendedName>
</protein>
<dbReference type="EC" id="4.2.2.23" evidence="4"/>
<organism evidence="11 12">
    <name type="scientific">Striga hermonthica</name>
    <name type="common">Purple witchweed</name>
    <name type="synonym">Buchnera hermonthica</name>
    <dbReference type="NCBI Taxonomy" id="68872"/>
    <lineage>
        <taxon>Eukaryota</taxon>
        <taxon>Viridiplantae</taxon>
        <taxon>Streptophyta</taxon>
        <taxon>Embryophyta</taxon>
        <taxon>Tracheophyta</taxon>
        <taxon>Spermatophyta</taxon>
        <taxon>Magnoliopsida</taxon>
        <taxon>eudicotyledons</taxon>
        <taxon>Gunneridae</taxon>
        <taxon>Pentapetalae</taxon>
        <taxon>asterids</taxon>
        <taxon>lamiids</taxon>
        <taxon>Lamiales</taxon>
        <taxon>Orobanchaceae</taxon>
        <taxon>Buchnereae</taxon>
        <taxon>Striga</taxon>
    </lineage>
</organism>
<dbReference type="Pfam" id="PF06045">
    <property type="entry name" value="Rhamnogal_lyase"/>
    <property type="match status" value="1"/>
</dbReference>
<feature type="domain" description="Rhamnogalacturonan lyase" evidence="10">
    <location>
        <begin position="470"/>
        <end position="539"/>
    </location>
</feature>
<evidence type="ECO:0000256" key="1">
    <source>
        <dbReference type="ARBA" id="ARBA00001324"/>
    </source>
</evidence>
<evidence type="ECO:0000259" key="10">
    <source>
        <dbReference type="Pfam" id="PF14686"/>
    </source>
</evidence>
<name>A0A9N7NG98_STRHE</name>
<evidence type="ECO:0000313" key="11">
    <source>
        <dbReference type="EMBL" id="CAA0831223.1"/>
    </source>
</evidence>
<dbReference type="InterPro" id="IPR011013">
    <property type="entry name" value="Gal_mutarotase_sf_dom"/>
</dbReference>
<dbReference type="CDD" id="cd10317">
    <property type="entry name" value="RGL4_C"/>
    <property type="match status" value="1"/>
</dbReference>
<dbReference type="GO" id="GO:0030246">
    <property type="term" value="F:carbohydrate binding"/>
    <property type="evidence" value="ECO:0007669"/>
    <property type="project" value="InterPro"/>
</dbReference>
<dbReference type="OrthoDB" id="2130367at2759"/>
<dbReference type="Gene3D" id="2.60.40.1120">
    <property type="entry name" value="Carboxypeptidase-like, regulatory domain"/>
    <property type="match status" value="1"/>
</dbReference>
<dbReference type="InterPro" id="IPR051850">
    <property type="entry name" value="Polysacch_Lyase_4"/>
</dbReference>
<dbReference type="Pfam" id="PF14683">
    <property type="entry name" value="CBM-like"/>
    <property type="match status" value="1"/>
</dbReference>
<dbReference type="InterPro" id="IPR029413">
    <property type="entry name" value="RG-lyase_II"/>
</dbReference>
<dbReference type="CDD" id="cd10320">
    <property type="entry name" value="RGL4_N"/>
    <property type="match status" value="1"/>
</dbReference>
<dbReference type="Pfam" id="PF14686">
    <property type="entry name" value="fn3_3"/>
    <property type="match status" value="1"/>
</dbReference>
<dbReference type="GO" id="GO:0102210">
    <property type="term" value="F:rhamnogalacturonan endolyase activity"/>
    <property type="evidence" value="ECO:0007669"/>
    <property type="project" value="UniProtKB-EC"/>
</dbReference>
<evidence type="ECO:0000256" key="3">
    <source>
        <dbReference type="ARBA" id="ARBA00010418"/>
    </source>
</evidence>
<dbReference type="PANTHER" id="PTHR32018">
    <property type="entry name" value="RHAMNOGALACTURONATE LYASE FAMILY PROTEIN"/>
    <property type="match status" value="1"/>
</dbReference>
<dbReference type="AlphaFoldDB" id="A0A9N7NG98"/>
<dbReference type="SUPFAM" id="SSF74650">
    <property type="entry name" value="Galactose mutarotase-like"/>
    <property type="match status" value="1"/>
</dbReference>
<dbReference type="InterPro" id="IPR029411">
    <property type="entry name" value="RG-lyase_III"/>
</dbReference>
<keyword evidence="6" id="KW-0732">Signal</keyword>
<reference evidence="11" key="1">
    <citation type="submission" date="2019-12" db="EMBL/GenBank/DDBJ databases">
        <authorList>
            <person name="Scholes J."/>
        </authorList>
    </citation>
    <scope>NUCLEOTIDE SEQUENCE</scope>
</reference>
<dbReference type="InterPro" id="IPR010325">
    <property type="entry name" value="Rhamnogal_lyase"/>
</dbReference>
<dbReference type="GO" id="GO:0005576">
    <property type="term" value="C:extracellular region"/>
    <property type="evidence" value="ECO:0007669"/>
    <property type="project" value="UniProtKB-SubCell"/>
</dbReference>
<feature type="coiled-coil region" evidence="8">
    <location>
        <begin position="3"/>
        <end position="51"/>
    </location>
</feature>
<feature type="domain" description="Rhamnogalacturonan lyase" evidence="9">
    <location>
        <begin position="555"/>
        <end position="742"/>
    </location>
</feature>
<dbReference type="Proteomes" id="UP001153555">
    <property type="component" value="Unassembled WGS sequence"/>
</dbReference>
<dbReference type="Gene3D" id="2.60.120.260">
    <property type="entry name" value="Galactose-binding domain-like"/>
    <property type="match status" value="1"/>
</dbReference>
<dbReference type="SUPFAM" id="SSF49785">
    <property type="entry name" value="Galactose-binding domain-like"/>
    <property type="match status" value="1"/>
</dbReference>
<evidence type="ECO:0000256" key="6">
    <source>
        <dbReference type="ARBA" id="ARBA00022729"/>
    </source>
</evidence>
<keyword evidence="12" id="KW-1185">Reference proteome</keyword>
<dbReference type="InterPro" id="IPR008979">
    <property type="entry name" value="Galactose-bd-like_sf"/>
</dbReference>
<dbReference type="InterPro" id="IPR014718">
    <property type="entry name" value="GH-type_carb-bd"/>
</dbReference>
<keyword evidence="5" id="KW-0964">Secreted</keyword>
<evidence type="ECO:0000256" key="4">
    <source>
        <dbReference type="ARBA" id="ARBA00012437"/>
    </source>
</evidence>
<evidence type="ECO:0000256" key="5">
    <source>
        <dbReference type="ARBA" id="ARBA00022525"/>
    </source>
</evidence>
<gene>
    <name evidence="11" type="ORF">SHERM_26603</name>
</gene>
<evidence type="ECO:0000256" key="8">
    <source>
        <dbReference type="SAM" id="Coils"/>
    </source>
</evidence>
<evidence type="ECO:0000256" key="7">
    <source>
        <dbReference type="ARBA" id="ARBA00023239"/>
    </source>
</evidence>
<keyword evidence="8" id="KW-0175">Coiled coil</keyword>
<evidence type="ECO:0000313" key="12">
    <source>
        <dbReference type="Proteomes" id="UP001153555"/>
    </source>
</evidence>
<dbReference type="Gene3D" id="2.70.98.10">
    <property type="match status" value="1"/>
</dbReference>
<keyword evidence="7 11" id="KW-0456">Lyase</keyword>
<accession>A0A9N7NG98</accession>
<dbReference type="EMBL" id="CACSLK010027831">
    <property type="protein sequence ID" value="CAA0831223.1"/>
    <property type="molecule type" value="Genomic_DNA"/>
</dbReference>
<comment type="similarity">
    <text evidence="3">Belongs to the polysaccharide lyase 4 family.</text>
</comment>
<evidence type="ECO:0000256" key="2">
    <source>
        <dbReference type="ARBA" id="ARBA00004613"/>
    </source>
</evidence>
<dbReference type="InterPro" id="IPR013784">
    <property type="entry name" value="Carb-bd-like_fold"/>
</dbReference>
<sequence>MDLEVKIKKKEQLEARLTEDEKKAFELNTKVNSLQKIIDNHKSKLQKTEQALQITEVHGAAWFPPCLAAYLIRYQKWAPIVKEKWTFIANNVQPRVQTLTTKSIEIYKSSKNALSPHIIPVLKPIDPYFQVGYILLYPDDDSMGKSRPLIVWWLGAVAQLLIQLTHSQNFEGYWDVVWNIPGVAGTMYRMPGTSFKVIAQTKDQTELSFSSMWTGGASTPPLNIDKRFVMLRESPGFYTYAVVERLKEWPAFDIQEGRFVLKLKDNKFHYMAMSDERQRFMPTPKDRETGQTLDYKEAVLLTNPSNVEFKGEVDDKYLYSCDNKDNKVHGWVSNDYEPVGLWMITPSNEFKTGGPFKQDLTSHVGPVVLSMFISTHYAGEDIALKFETGEYWKKVLGPVYVYLNSNFLARTNPSVLWNDAKQRMVKEKASWPYNFPGSGDFIKANQRGAVSGQLLVHDWYKSKNAVPAASAYVGLAPPGPAGSWQLENKGYQFWTQTDNSGNFLIKNVIPGTYSLFAYVPGYIGDYKHSSDILVASGSNVVATSVVFEAPRKGPTLWEIGIPDRTAAEFFIPNPSSRIFAHHYSKPVAKFRQYGLWARYNDLYPVGDLVYTVGKSDYHKEWFFEHVNRKLVDKQFAATTWQIEFDLKYVIGAGIYTIQLALASATEAEVQVLVNDPNSAPQFTTGLIGRDNAIARHGIHGLYRLYSIGISGDRLVAGKNTIFLKQARSQGPFRGVMYDYIRFEGPA</sequence>
<proteinExistence type="inferred from homology"/>